<dbReference type="GO" id="GO:0017004">
    <property type="term" value="P:cytochrome complex assembly"/>
    <property type="evidence" value="ECO:0007669"/>
    <property type="project" value="InterPro"/>
</dbReference>
<feature type="transmembrane region" description="Helical" evidence="6">
    <location>
        <begin position="207"/>
        <end position="228"/>
    </location>
</feature>
<keyword evidence="4 6" id="KW-1133">Transmembrane helix</keyword>
<dbReference type="OrthoDB" id="9803065at2"/>
<evidence type="ECO:0000313" key="9">
    <source>
        <dbReference type="Proteomes" id="UP000053577"/>
    </source>
</evidence>
<comment type="subcellular location">
    <subcellularLocation>
        <location evidence="1">Membrane</location>
        <topology evidence="1">Multi-pass membrane protein</topology>
    </subcellularLocation>
</comment>
<name>A0A0V8M482_9CHLR</name>
<dbReference type="PATRIC" id="fig|61435.5.peg.203"/>
<dbReference type="GO" id="GO:0016020">
    <property type="term" value="C:membrane"/>
    <property type="evidence" value="ECO:0007669"/>
    <property type="project" value="UniProtKB-SubCell"/>
</dbReference>
<evidence type="ECO:0000256" key="6">
    <source>
        <dbReference type="SAM" id="Phobius"/>
    </source>
</evidence>
<protein>
    <submittedName>
        <fullName evidence="8">Cytochrome C biogenesis protein CcsB</fullName>
    </submittedName>
</protein>
<accession>A0A0V8M482</accession>
<dbReference type="EMBL" id="JGYD01000010">
    <property type="protein sequence ID" value="KSV18579.1"/>
    <property type="molecule type" value="Genomic_DNA"/>
</dbReference>
<evidence type="ECO:0000259" key="7">
    <source>
        <dbReference type="Pfam" id="PF02683"/>
    </source>
</evidence>
<feature type="transmembrane region" description="Helical" evidence="6">
    <location>
        <begin position="12"/>
        <end position="38"/>
    </location>
</feature>
<gene>
    <name evidence="8" type="ORF">DA01_00985</name>
</gene>
<dbReference type="PANTHER" id="PTHR31272:SF4">
    <property type="entry name" value="CYTOCHROME C-TYPE BIOGENESIS PROTEIN HI_1454-RELATED"/>
    <property type="match status" value="1"/>
</dbReference>
<evidence type="ECO:0000256" key="4">
    <source>
        <dbReference type="ARBA" id="ARBA00022989"/>
    </source>
</evidence>
<keyword evidence="3 6" id="KW-0812">Transmembrane</keyword>
<evidence type="ECO:0000256" key="1">
    <source>
        <dbReference type="ARBA" id="ARBA00004141"/>
    </source>
</evidence>
<reference evidence="8 9" key="1">
    <citation type="journal article" date="2015" name="Sci. Rep.">
        <title>A comparative genomics and reductive dehalogenase gene transcription study of two chloroethene-respiring bacteria, Dehalococcoides mccartyi strains MB and 11a.</title>
        <authorList>
            <person name="Low A."/>
            <person name="Shen Z."/>
            <person name="Cheng D."/>
            <person name="Rogers M.J."/>
            <person name="Lee P.K."/>
            <person name="He J."/>
        </authorList>
    </citation>
    <scope>NUCLEOTIDE SEQUENCE [LARGE SCALE GENOMIC DNA]</scope>
    <source>
        <strain evidence="8 9">MB</strain>
    </source>
</reference>
<keyword evidence="5 6" id="KW-0472">Membrane</keyword>
<feature type="domain" description="Cytochrome C biogenesis protein transmembrane" evidence="7">
    <location>
        <begin position="15"/>
        <end position="202"/>
    </location>
</feature>
<evidence type="ECO:0000256" key="2">
    <source>
        <dbReference type="ARBA" id="ARBA00006143"/>
    </source>
</evidence>
<sequence>MGRCKTGLEDISYLLALGGGLAAFFSPCVLPMMPVYLASLTGREILDTRPDFAVSFKTLPHSAAFVAGFSLVFTSLGALAGLGGVIINPSELWIRILSGGILVIFGGYMLLSLRFPSLSFEKHLFGQQSLRGGSYVRSFLSGAIFTLAWTPCISPILGSILSLTFGGESPLYGSALLAVFSLGMGIPFLVLGLLLQKTLPLIRRLSRYSGAVYGISGGILTVIGILILSNQIGFFSTLQI</sequence>
<comment type="similarity">
    <text evidence="2">Belongs to the DsbD family.</text>
</comment>
<dbReference type="InterPro" id="IPR003834">
    <property type="entry name" value="Cyt_c_assmbl_TM_dom"/>
</dbReference>
<feature type="transmembrane region" description="Helical" evidence="6">
    <location>
        <begin position="171"/>
        <end position="195"/>
    </location>
</feature>
<dbReference type="PANTHER" id="PTHR31272">
    <property type="entry name" value="CYTOCHROME C-TYPE BIOGENESIS PROTEIN HI_1454-RELATED"/>
    <property type="match status" value="1"/>
</dbReference>
<evidence type="ECO:0000256" key="3">
    <source>
        <dbReference type="ARBA" id="ARBA00022692"/>
    </source>
</evidence>
<organism evidence="8 9">
    <name type="scientific">Dehalococcoides mccartyi</name>
    <dbReference type="NCBI Taxonomy" id="61435"/>
    <lineage>
        <taxon>Bacteria</taxon>
        <taxon>Bacillati</taxon>
        <taxon>Chloroflexota</taxon>
        <taxon>Dehalococcoidia</taxon>
        <taxon>Dehalococcoidales</taxon>
        <taxon>Dehalococcoidaceae</taxon>
        <taxon>Dehalococcoides</taxon>
    </lineage>
</organism>
<feature type="transmembrane region" description="Helical" evidence="6">
    <location>
        <begin position="92"/>
        <end position="113"/>
    </location>
</feature>
<feature type="transmembrane region" description="Helical" evidence="6">
    <location>
        <begin position="59"/>
        <end position="86"/>
    </location>
</feature>
<feature type="transmembrane region" description="Helical" evidence="6">
    <location>
        <begin position="134"/>
        <end position="165"/>
    </location>
</feature>
<proteinExistence type="inferred from homology"/>
<evidence type="ECO:0000313" key="8">
    <source>
        <dbReference type="EMBL" id="KSV18579.1"/>
    </source>
</evidence>
<comment type="caution">
    <text evidence="8">The sequence shown here is derived from an EMBL/GenBank/DDBJ whole genome shotgun (WGS) entry which is preliminary data.</text>
</comment>
<dbReference type="Proteomes" id="UP000053577">
    <property type="component" value="Unassembled WGS sequence"/>
</dbReference>
<evidence type="ECO:0000256" key="5">
    <source>
        <dbReference type="ARBA" id="ARBA00023136"/>
    </source>
</evidence>
<dbReference type="AlphaFoldDB" id="A0A0V8M482"/>
<dbReference type="Pfam" id="PF02683">
    <property type="entry name" value="DsbD_TM"/>
    <property type="match status" value="1"/>
</dbReference>
<dbReference type="InterPro" id="IPR051790">
    <property type="entry name" value="Cytochrome_c-biogenesis_DsbD"/>
</dbReference>